<dbReference type="Proteomes" id="UP000323129">
    <property type="component" value="Unassembled WGS sequence"/>
</dbReference>
<comment type="caution">
    <text evidence="1">The sequence shown here is derived from an EMBL/GenBank/DDBJ whole genome shotgun (WGS) entry which is preliminary data.</text>
</comment>
<organism evidence="1 2">
    <name type="scientific">Aeromonas veronii</name>
    <dbReference type="NCBI Taxonomy" id="654"/>
    <lineage>
        <taxon>Bacteria</taxon>
        <taxon>Pseudomonadati</taxon>
        <taxon>Pseudomonadota</taxon>
        <taxon>Gammaproteobacteria</taxon>
        <taxon>Aeromonadales</taxon>
        <taxon>Aeromonadaceae</taxon>
        <taxon>Aeromonas</taxon>
    </lineage>
</organism>
<gene>
    <name evidence="1" type="ORF">CJF24_08855</name>
</gene>
<name>A0ABY3MME8_AERVE</name>
<dbReference type="EMBL" id="NQMC01000021">
    <property type="protein sequence ID" value="TYD45279.1"/>
    <property type="molecule type" value="Genomic_DNA"/>
</dbReference>
<sequence>MPHEKGKNKFSLFSELSFNEDEVIKLLKEFTEWLWQKDIAPAMQWAMESHLPTILTMSEDGTYSRAMSSVDEMEHLIEHMNYMFDQAANMDW</sequence>
<proteinExistence type="predicted"/>
<reference evidence="1 2" key="1">
    <citation type="submission" date="2017-08" db="EMBL/GenBank/DDBJ databases">
        <title>Aeromonas veronii bv sobria strain NS22 whole genome sequencing.</title>
        <authorList>
            <person name="Katharios P."/>
            <person name="Ha V.Q."/>
            <person name="Smyrli M."/>
        </authorList>
    </citation>
    <scope>NUCLEOTIDE SEQUENCE [LARGE SCALE GENOMIC DNA]</scope>
    <source>
        <strain evidence="1 2">NS22</strain>
    </source>
</reference>
<accession>A0ABY3MME8</accession>
<keyword evidence="2" id="KW-1185">Reference proteome</keyword>
<evidence type="ECO:0000313" key="1">
    <source>
        <dbReference type="EMBL" id="TYD45279.1"/>
    </source>
</evidence>
<protein>
    <submittedName>
        <fullName evidence="1">Uncharacterized protein</fullName>
    </submittedName>
</protein>
<evidence type="ECO:0000313" key="2">
    <source>
        <dbReference type="Proteomes" id="UP000323129"/>
    </source>
</evidence>
<dbReference type="RefSeq" id="WP_115544307.1">
    <property type="nucleotide sequence ID" value="NZ_NMUR01000008.1"/>
</dbReference>